<comment type="caution">
    <text evidence="2">The sequence shown here is derived from an EMBL/GenBank/DDBJ whole genome shotgun (WGS) entry which is preliminary data.</text>
</comment>
<evidence type="ECO:0000313" key="2">
    <source>
        <dbReference type="EMBL" id="KCZ98551.1"/>
    </source>
</evidence>
<evidence type="ECO:0000313" key="3">
    <source>
        <dbReference type="Proteomes" id="UP000027100"/>
    </source>
</evidence>
<dbReference type="AlphaFoldDB" id="A0A062V8P1"/>
<evidence type="ECO:0000259" key="1">
    <source>
        <dbReference type="PROSITE" id="PS51708"/>
    </source>
</evidence>
<proteinExistence type="predicted"/>
<reference evidence="2 3" key="1">
    <citation type="journal article" date="2014" name="Antonie Van Leeuwenhoek">
        <title>Hyphomonas beringensis sp. nov. and Hyphomonas chukchiensis sp. nov., isolated from surface seawater of the Bering Sea and Chukchi Sea.</title>
        <authorList>
            <person name="Li C."/>
            <person name="Lai Q."/>
            <person name="Li G."/>
            <person name="Dong C."/>
            <person name="Wang J."/>
            <person name="Liao Y."/>
            <person name="Shao Z."/>
        </authorList>
    </citation>
    <scope>NUCLEOTIDE SEQUENCE [LARGE SCALE GENOMIC DNA]</scope>
    <source>
        <strain evidence="2 3">PS728</strain>
    </source>
</reference>
<dbReference type="Proteomes" id="UP000027100">
    <property type="component" value="Unassembled WGS sequence"/>
</dbReference>
<dbReference type="InterPro" id="IPR038186">
    <property type="entry name" value="CHAD_dom_sf"/>
</dbReference>
<name>A0A062V8P1_9PROT</name>
<keyword evidence="3" id="KW-1185">Reference proteome</keyword>
<dbReference type="EMBL" id="ARYM01000010">
    <property type="protein sequence ID" value="KCZ98551.1"/>
    <property type="molecule type" value="Genomic_DNA"/>
</dbReference>
<dbReference type="PROSITE" id="PS51708">
    <property type="entry name" value="CHAD"/>
    <property type="match status" value="1"/>
</dbReference>
<dbReference type="PANTHER" id="PTHR39339">
    <property type="entry name" value="SLR1444 PROTEIN"/>
    <property type="match status" value="1"/>
</dbReference>
<organism evidence="2 3">
    <name type="scientific">Hyphomonas polymorpha PS728</name>
    <dbReference type="NCBI Taxonomy" id="1280954"/>
    <lineage>
        <taxon>Bacteria</taxon>
        <taxon>Pseudomonadati</taxon>
        <taxon>Pseudomonadota</taxon>
        <taxon>Alphaproteobacteria</taxon>
        <taxon>Hyphomonadales</taxon>
        <taxon>Hyphomonadaceae</taxon>
        <taxon>Hyphomonas</taxon>
    </lineage>
</organism>
<gene>
    <name evidence="2" type="ORF">HPO_10070</name>
</gene>
<dbReference type="Gene3D" id="1.40.20.10">
    <property type="entry name" value="CHAD domain"/>
    <property type="match status" value="1"/>
</dbReference>
<dbReference type="STRING" id="1280954.HPO_10070"/>
<dbReference type="PATRIC" id="fig|1280954.3.peg.2039"/>
<dbReference type="Pfam" id="PF05235">
    <property type="entry name" value="CHAD"/>
    <property type="match status" value="1"/>
</dbReference>
<dbReference type="InterPro" id="IPR007899">
    <property type="entry name" value="CHAD_dom"/>
</dbReference>
<feature type="domain" description="CHAD" evidence="1">
    <location>
        <begin position="9"/>
        <end position="266"/>
    </location>
</feature>
<accession>A0A062V8P1</accession>
<sequence>MAYRLKPGSERVEEGIRRIAGEEFARMAEVIAAADLPAPRKVHEVRKCTKRLRSVIRLIGPVFEEAPMENAALRDAARQLSEARDSSAILDSLRRLKLPPEMLADTEATLAGDSGAPSGGAATARLLKTFDRDMRSAAKRAAGWEVRAEGFAALQPGLKRSYRKLRRNFSEAIRTGEEEMIHDWRKSAKSHWHHTLLLGRSCPDAMDGHARMANRLSESLGDWRDSGLLVAALKALPDDRLDKDTLKKLFRAAARDQKRLLKKAERISRLLTAEKPAALAARWAVYWEASEA</sequence>
<dbReference type="eggNOG" id="COG5607">
    <property type="taxonomic scope" value="Bacteria"/>
</dbReference>
<dbReference type="RefSeq" id="WP_035597892.1">
    <property type="nucleotide sequence ID" value="NZ_ARYM01000010.1"/>
</dbReference>
<dbReference type="OrthoDB" id="9810907at2"/>
<dbReference type="PANTHER" id="PTHR39339:SF1">
    <property type="entry name" value="CHAD DOMAIN-CONTAINING PROTEIN"/>
    <property type="match status" value="1"/>
</dbReference>
<dbReference type="SMART" id="SM00880">
    <property type="entry name" value="CHAD"/>
    <property type="match status" value="1"/>
</dbReference>
<protein>
    <submittedName>
        <fullName evidence="2">CHAD domain-containing protein</fullName>
    </submittedName>
</protein>